<dbReference type="Gene3D" id="1.10.472.10">
    <property type="entry name" value="Cyclin-like"/>
    <property type="match status" value="2"/>
</dbReference>
<organism evidence="3 4">
    <name type="scientific">Thalassiosira oceanica</name>
    <name type="common">Marine diatom</name>
    <dbReference type="NCBI Taxonomy" id="159749"/>
    <lineage>
        <taxon>Eukaryota</taxon>
        <taxon>Sar</taxon>
        <taxon>Stramenopiles</taxon>
        <taxon>Ochrophyta</taxon>
        <taxon>Bacillariophyta</taxon>
        <taxon>Coscinodiscophyceae</taxon>
        <taxon>Thalassiosirophycidae</taxon>
        <taxon>Thalassiosirales</taxon>
        <taxon>Thalassiosiraceae</taxon>
        <taxon>Thalassiosira</taxon>
    </lineage>
</organism>
<dbReference type="Pfam" id="PF00134">
    <property type="entry name" value="Cyclin_N"/>
    <property type="match status" value="1"/>
</dbReference>
<feature type="compositionally biased region" description="Basic and acidic residues" evidence="1">
    <location>
        <begin position="89"/>
        <end position="99"/>
    </location>
</feature>
<reference evidence="3 4" key="1">
    <citation type="journal article" date="2012" name="Genome Biol.">
        <title>Genome and low-iron response of an oceanic diatom adapted to chronic iron limitation.</title>
        <authorList>
            <person name="Lommer M."/>
            <person name="Specht M."/>
            <person name="Roy A.S."/>
            <person name="Kraemer L."/>
            <person name="Andreson R."/>
            <person name="Gutowska M.A."/>
            <person name="Wolf J."/>
            <person name="Bergner S.V."/>
            <person name="Schilhabel M.B."/>
            <person name="Klostermeier U.C."/>
            <person name="Beiko R.G."/>
            <person name="Rosenstiel P."/>
            <person name="Hippler M."/>
            <person name="Laroche J."/>
        </authorList>
    </citation>
    <scope>NUCLEOTIDE SEQUENCE [LARGE SCALE GENOMIC DNA]</scope>
    <source>
        <strain evidence="3 4">CCMP1005</strain>
    </source>
</reference>
<dbReference type="SUPFAM" id="SSF47954">
    <property type="entry name" value="Cyclin-like"/>
    <property type="match status" value="1"/>
</dbReference>
<keyword evidence="4" id="KW-1185">Reference proteome</keyword>
<feature type="domain" description="Cyclin N-terminal" evidence="2">
    <location>
        <begin position="134"/>
        <end position="269"/>
    </location>
</feature>
<dbReference type="EMBL" id="AGNL01008064">
    <property type="protein sequence ID" value="EJK70773.1"/>
    <property type="molecule type" value="Genomic_DNA"/>
</dbReference>
<protein>
    <recommendedName>
        <fullName evidence="2">Cyclin N-terminal domain-containing protein</fullName>
    </recommendedName>
</protein>
<accession>K0SWK4</accession>
<dbReference type="InterPro" id="IPR006671">
    <property type="entry name" value="Cyclin_N"/>
</dbReference>
<dbReference type="eggNOG" id="KOG0655">
    <property type="taxonomic scope" value="Eukaryota"/>
</dbReference>
<name>K0SWK4_THAOC</name>
<evidence type="ECO:0000313" key="4">
    <source>
        <dbReference type="Proteomes" id="UP000266841"/>
    </source>
</evidence>
<evidence type="ECO:0000259" key="2">
    <source>
        <dbReference type="Pfam" id="PF00134"/>
    </source>
</evidence>
<dbReference type="InterPro" id="IPR036915">
    <property type="entry name" value="Cyclin-like_sf"/>
</dbReference>
<evidence type="ECO:0000256" key="1">
    <source>
        <dbReference type="SAM" id="MobiDB-lite"/>
    </source>
</evidence>
<dbReference type="AlphaFoldDB" id="K0SWK4"/>
<comment type="caution">
    <text evidence="3">The sequence shown here is derived from an EMBL/GenBank/DDBJ whole genome shotgun (WGS) entry which is preliminary data.</text>
</comment>
<dbReference type="InterPro" id="IPR039361">
    <property type="entry name" value="Cyclin"/>
</dbReference>
<gene>
    <name evidence="3" type="ORF">THAOC_07840</name>
</gene>
<feature type="region of interest" description="Disordered" evidence="1">
    <location>
        <begin position="80"/>
        <end position="99"/>
    </location>
</feature>
<sequence length="415" mass="47263">MLGCFATASLTPLEGGVSTRSRRSPDEQQAGAAEADVRGERDRCVRWQEGKTDGRPTKLVDEGHPAKTAWTTYYRRAGSEQTTRRQFRRHDDNRIDSSPKFETRQQGLMNLMNEDRRIDSQLPSYGPTGGISCEILRNMAKSERDIYDPKLKFDYSGDNHVNNFCRVKMIDWIDRMSNFFNLSDGVTTLALNIIDRFLETALGEEARNDRRLYRNVSVTALYVAMKIVHPEQWNISTLKFANLINDTVSSDQLEILEERILFGLGWYVNPAATSEYCERLLQVISNEENENKNSLMRRTSSHDCVVDISSIESLSRKEWLRRNRSRIDELIHLQMNAALRDHNFIQVKSSCIAAAAIVNALNILGEADFSQTKSPYYTDCVDRIEEVSLDCDLSSDAELKTVGGALLKLLLRDAQ</sequence>
<dbReference type="PANTHER" id="PTHR10177">
    <property type="entry name" value="CYCLINS"/>
    <property type="match status" value="1"/>
</dbReference>
<proteinExistence type="predicted"/>
<feature type="region of interest" description="Disordered" evidence="1">
    <location>
        <begin position="13"/>
        <end position="41"/>
    </location>
</feature>
<evidence type="ECO:0000313" key="3">
    <source>
        <dbReference type="EMBL" id="EJK70773.1"/>
    </source>
</evidence>
<dbReference type="Proteomes" id="UP000266841">
    <property type="component" value="Unassembled WGS sequence"/>
</dbReference>